<reference evidence="3 4" key="1">
    <citation type="submission" date="2017-09" db="EMBL/GenBank/DDBJ databases">
        <title>Depth-based differentiation of microbial function through sediment-hosted aquifers and enrichment of novel symbionts in the deep terrestrial subsurface.</title>
        <authorList>
            <person name="Probst A.J."/>
            <person name="Ladd B."/>
            <person name="Jarett J.K."/>
            <person name="Geller-Mcgrath D.E."/>
            <person name="Sieber C.M."/>
            <person name="Emerson J.B."/>
            <person name="Anantharaman K."/>
            <person name="Thomas B.C."/>
            <person name="Malmstrom R."/>
            <person name="Stieglmeier M."/>
            <person name="Klingl A."/>
            <person name="Woyke T."/>
            <person name="Ryan C.M."/>
            <person name="Banfield J.F."/>
        </authorList>
    </citation>
    <scope>NUCLEOTIDE SEQUENCE [LARGE SCALE GENOMIC DNA]</scope>
    <source>
        <strain evidence="3">CG11_big_fil_rev_8_21_14_0_20_36_8</strain>
    </source>
</reference>
<proteinExistence type="predicted"/>
<gene>
    <name evidence="3" type="ORF">COV58_03325</name>
</gene>
<evidence type="ECO:0000313" key="4">
    <source>
        <dbReference type="Proteomes" id="UP000231056"/>
    </source>
</evidence>
<dbReference type="CDD" id="cd03801">
    <property type="entry name" value="GT4_PimA-like"/>
    <property type="match status" value="1"/>
</dbReference>
<feature type="domain" description="Glycosyl transferase family 1" evidence="2">
    <location>
        <begin position="181"/>
        <end position="297"/>
    </location>
</feature>
<evidence type="ECO:0000313" key="3">
    <source>
        <dbReference type="EMBL" id="PIQ73279.1"/>
    </source>
</evidence>
<dbReference type="InterPro" id="IPR001296">
    <property type="entry name" value="Glyco_trans_1"/>
</dbReference>
<protein>
    <recommendedName>
        <fullName evidence="2">Glycosyl transferase family 1 domain-containing protein</fullName>
    </recommendedName>
</protein>
<dbReference type="SUPFAM" id="SSF53756">
    <property type="entry name" value="UDP-Glycosyltransferase/glycogen phosphorylase"/>
    <property type="match status" value="1"/>
</dbReference>
<organism evidence="3 4">
    <name type="scientific">Candidatus Roizmanbacteria bacterium CG11_big_fil_rev_8_21_14_0_20_36_8</name>
    <dbReference type="NCBI Taxonomy" id="1974856"/>
    <lineage>
        <taxon>Bacteria</taxon>
        <taxon>Candidatus Roizmaniibacteriota</taxon>
    </lineage>
</organism>
<name>A0A2M6ITM6_9BACT</name>
<evidence type="ECO:0000259" key="2">
    <source>
        <dbReference type="Pfam" id="PF00534"/>
    </source>
</evidence>
<sequence>MTKIFKSVYFNVRTSSRERMWDTARHASRVCTPILPAVKQQTSLARSASYKTARFSIMVKLKQFVRLFPLINHQAVPGAETADLLYMWGAFPKMTNQPFVIELDNPFVLSYYSQRFFNWRLLAIKRKLRRANYITYLSETARNHTLELIGPEFAEKSKVLPPFMDKNYLYNKRPGDGIVRFLFVGLGFRRKGGPELLKAFAALPNENAQLTIVAPVPEEVKSAYAYDKRIIFLPPQPREVLFTKLYPESDIFVFPSILETLGVVILEALSFGMGIITTDSYATPEMVKNDVNGRLLSHPFLKKTLLNGVPTIDCVTIPRDEFTAKYQQDEHFYETLSSDTLTAMTEAMNQTKVWQDASIELFDRRFSPDLWEQKLVEILSPVSTDA</sequence>
<dbReference type="EMBL" id="PCVM01000077">
    <property type="protein sequence ID" value="PIQ73279.1"/>
    <property type="molecule type" value="Genomic_DNA"/>
</dbReference>
<dbReference type="AlphaFoldDB" id="A0A2M6ITM6"/>
<dbReference type="PANTHER" id="PTHR46401">
    <property type="entry name" value="GLYCOSYLTRANSFERASE WBBK-RELATED"/>
    <property type="match status" value="1"/>
</dbReference>
<dbReference type="Gene3D" id="3.40.50.2000">
    <property type="entry name" value="Glycogen Phosphorylase B"/>
    <property type="match status" value="2"/>
</dbReference>
<keyword evidence="1" id="KW-0808">Transferase</keyword>
<dbReference type="GO" id="GO:0016757">
    <property type="term" value="F:glycosyltransferase activity"/>
    <property type="evidence" value="ECO:0007669"/>
    <property type="project" value="InterPro"/>
</dbReference>
<evidence type="ECO:0000256" key="1">
    <source>
        <dbReference type="ARBA" id="ARBA00022679"/>
    </source>
</evidence>
<dbReference type="PANTHER" id="PTHR46401:SF2">
    <property type="entry name" value="GLYCOSYLTRANSFERASE WBBK-RELATED"/>
    <property type="match status" value="1"/>
</dbReference>
<dbReference type="Proteomes" id="UP000231056">
    <property type="component" value="Unassembled WGS sequence"/>
</dbReference>
<dbReference type="Pfam" id="PF00534">
    <property type="entry name" value="Glycos_transf_1"/>
    <property type="match status" value="1"/>
</dbReference>
<comment type="caution">
    <text evidence="3">The sequence shown here is derived from an EMBL/GenBank/DDBJ whole genome shotgun (WGS) entry which is preliminary data.</text>
</comment>
<accession>A0A2M6ITM6</accession>